<comment type="caution">
    <text evidence="1">The sequence shown here is derived from an EMBL/GenBank/DDBJ whole genome shotgun (WGS) entry which is preliminary data.</text>
</comment>
<sequence length="89" mass="10047">MTSTGIDISVMVCSSPVSYSHARIRGVLRTRIIEPDEYVYKPCDRSLSLFDLFFNMSMLDTLRLLLQPGSLQLEAIEDCGVGAWEISWT</sequence>
<keyword evidence="2" id="KW-1185">Reference proteome</keyword>
<name>A0ABD3AUB3_9GENT</name>
<dbReference type="AlphaFoldDB" id="A0ABD3AUB3"/>
<dbReference type="EMBL" id="JBJUIK010000002">
    <property type="protein sequence ID" value="KAL3534759.1"/>
    <property type="molecule type" value="Genomic_DNA"/>
</dbReference>
<organism evidence="1 2">
    <name type="scientific">Cinchona calisaya</name>
    <dbReference type="NCBI Taxonomy" id="153742"/>
    <lineage>
        <taxon>Eukaryota</taxon>
        <taxon>Viridiplantae</taxon>
        <taxon>Streptophyta</taxon>
        <taxon>Embryophyta</taxon>
        <taxon>Tracheophyta</taxon>
        <taxon>Spermatophyta</taxon>
        <taxon>Magnoliopsida</taxon>
        <taxon>eudicotyledons</taxon>
        <taxon>Gunneridae</taxon>
        <taxon>Pentapetalae</taxon>
        <taxon>asterids</taxon>
        <taxon>lamiids</taxon>
        <taxon>Gentianales</taxon>
        <taxon>Rubiaceae</taxon>
        <taxon>Cinchonoideae</taxon>
        <taxon>Cinchoneae</taxon>
        <taxon>Cinchona</taxon>
    </lineage>
</organism>
<gene>
    <name evidence="1" type="ORF">ACH5RR_003220</name>
</gene>
<accession>A0ABD3AUB3</accession>
<protein>
    <submittedName>
        <fullName evidence="1">Uncharacterized protein</fullName>
    </submittedName>
</protein>
<proteinExistence type="predicted"/>
<evidence type="ECO:0000313" key="1">
    <source>
        <dbReference type="EMBL" id="KAL3534759.1"/>
    </source>
</evidence>
<evidence type="ECO:0000313" key="2">
    <source>
        <dbReference type="Proteomes" id="UP001630127"/>
    </source>
</evidence>
<dbReference type="Proteomes" id="UP001630127">
    <property type="component" value="Unassembled WGS sequence"/>
</dbReference>
<reference evidence="1 2" key="1">
    <citation type="submission" date="2024-11" db="EMBL/GenBank/DDBJ databases">
        <title>A near-complete genome assembly of Cinchona calisaya.</title>
        <authorList>
            <person name="Lian D.C."/>
            <person name="Zhao X.W."/>
            <person name="Wei L."/>
        </authorList>
    </citation>
    <scope>NUCLEOTIDE SEQUENCE [LARGE SCALE GENOMIC DNA]</scope>
    <source>
        <tissue evidence="1">Nenye</tissue>
    </source>
</reference>